<keyword evidence="6 7" id="KW-0472">Membrane</keyword>
<comment type="similarity">
    <text evidence="2">Belongs to the FliQ/MopD/SpaQ family.</text>
</comment>
<keyword evidence="3" id="KW-1003">Cell membrane</keyword>
<organism evidence="8 9">
    <name type="scientific">Candidatus Nucleicultrix amoebiphila FS5</name>
    <dbReference type="NCBI Taxonomy" id="1414854"/>
    <lineage>
        <taxon>Bacteria</taxon>
        <taxon>Pseudomonadati</taxon>
        <taxon>Pseudomonadota</taxon>
        <taxon>Alphaproteobacteria</taxon>
        <taxon>Holosporales</taxon>
        <taxon>Candidatus Nucleicultricaceae</taxon>
        <taxon>Candidatus Nucleicultrix</taxon>
    </lineage>
</organism>
<dbReference type="GO" id="GO:0009306">
    <property type="term" value="P:protein secretion"/>
    <property type="evidence" value="ECO:0007669"/>
    <property type="project" value="InterPro"/>
</dbReference>
<keyword evidence="8" id="KW-0969">Cilium</keyword>
<evidence type="ECO:0000313" key="9">
    <source>
        <dbReference type="Proteomes" id="UP000237351"/>
    </source>
</evidence>
<evidence type="ECO:0000256" key="2">
    <source>
        <dbReference type="ARBA" id="ARBA00006156"/>
    </source>
</evidence>
<dbReference type="GO" id="GO:0005886">
    <property type="term" value="C:plasma membrane"/>
    <property type="evidence" value="ECO:0007669"/>
    <property type="project" value="UniProtKB-SubCell"/>
</dbReference>
<dbReference type="EMBL" id="CP008743">
    <property type="protein sequence ID" value="ARN84277.1"/>
    <property type="molecule type" value="Genomic_DNA"/>
</dbReference>
<feature type="transmembrane region" description="Helical" evidence="7">
    <location>
        <begin position="20"/>
        <end position="41"/>
    </location>
</feature>
<dbReference type="RefSeq" id="WP_085783645.1">
    <property type="nucleotide sequence ID" value="NZ_CP008743.1"/>
</dbReference>
<proteinExistence type="inferred from homology"/>
<dbReference type="PIRSF" id="PIRSF004669">
    <property type="entry name" value="FliQ"/>
    <property type="match status" value="1"/>
</dbReference>
<name>A0A1W6N303_9PROT</name>
<dbReference type="PRINTS" id="PR00952">
    <property type="entry name" value="TYPE3IMQPROT"/>
</dbReference>
<keyword evidence="8" id="KW-0966">Cell projection</keyword>
<dbReference type="InterPro" id="IPR002191">
    <property type="entry name" value="Bac_export_3"/>
</dbReference>
<keyword evidence="9" id="KW-1185">Reference proteome</keyword>
<evidence type="ECO:0000256" key="6">
    <source>
        <dbReference type="ARBA" id="ARBA00023136"/>
    </source>
</evidence>
<comment type="subcellular location">
    <subcellularLocation>
        <location evidence="1">Cell membrane</location>
        <topology evidence="1">Multi-pass membrane protein</topology>
    </subcellularLocation>
</comment>
<keyword evidence="4 7" id="KW-0812">Transmembrane</keyword>
<feature type="transmembrane region" description="Helical" evidence="7">
    <location>
        <begin position="47"/>
        <end position="73"/>
    </location>
</feature>
<keyword evidence="8" id="KW-0282">Flagellum</keyword>
<dbReference type="OrthoDB" id="9806440at2"/>
<gene>
    <name evidence="8" type="ORF">GQ61_01795</name>
</gene>
<protein>
    <submittedName>
        <fullName evidence="8">Flagellar biosynthesis protein FliQ</fullName>
    </submittedName>
</protein>
<accession>A0A1W6N303</accession>
<dbReference type="Pfam" id="PF01313">
    <property type="entry name" value="Bac_export_3"/>
    <property type="match status" value="1"/>
</dbReference>
<dbReference type="Proteomes" id="UP000237351">
    <property type="component" value="Chromosome"/>
</dbReference>
<sequence length="89" mass="9623">MTASEVIEISRESLMILLKVGGPIMAVALITGLLISFIQALTQIQEMTIAFVPKIIATFAALFFGLPLIGNVFGRFATEIFNRIATIGH</sequence>
<evidence type="ECO:0000256" key="7">
    <source>
        <dbReference type="SAM" id="Phobius"/>
    </source>
</evidence>
<evidence type="ECO:0000256" key="4">
    <source>
        <dbReference type="ARBA" id="ARBA00022692"/>
    </source>
</evidence>
<keyword evidence="5 7" id="KW-1133">Transmembrane helix</keyword>
<evidence type="ECO:0000256" key="3">
    <source>
        <dbReference type="ARBA" id="ARBA00022475"/>
    </source>
</evidence>
<evidence type="ECO:0000256" key="1">
    <source>
        <dbReference type="ARBA" id="ARBA00004651"/>
    </source>
</evidence>
<evidence type="ECO:0000313" key="8">
    <source>
        <dbReference type="EMBL" id="ARN84277.1"/>
    </source>
</evidence>
<dbReference type="PANTHER" id="PTHR34040:SF2">
    <property type="entry name" value="FLAGELLAR BIOSYNTHETIC PROTEIN FLIQ"/>
    <property type="match status" value="1"/>
</dbReference>
<dbReference type="AlphaFoldDB" id="A0A1W6N303"/>
<evidence type="ECO:0000256" key="5">
    <source>
        <dbReference type="ARBA" id="ARBA00022989"/>
    </source>
</evidence>
<reference evidence="8 9" key="1">
    <citation type="submission" date="2014-06" db="EMBL/GenBank/DDBJ databases">
        <title>The genome of the endonuclear symbiont Nucleicultrix amoebiphila.</title>
        <authorList>
            <person name="Schulz F."/>
            <person name="Horn M."/>
        </authorList>
    </citation>
    <scope>NUCLEOTIDE SEQUENCE [LARGE SCALE GENOMIC DNA]</scope>
    <source>
        <strain evidence="8 9">FS5</strain>
    </source>
</reference>
<dbReference type="PANTHER" id="PTHR34040">
    <property type="entry name" value="FLAGELLAR BIOSYNTHETIC PROTEIN FLIQ"/>
    <property type="match status" value="1"/>
</dbReference>
<dbReference type="KEGG" id="naf:GQ61_01795"/>
<dbReference type="STRING" id="1414854.GQ61_01795"/>